<gene>
    <name evidence="1" type="ORF">RFI_16318</name>
</gene>
<protein>
    <submittedName>
        <fullName evidence="1">Uncharacterized protein</fullName>
    </submittedName>
</protein>
<keyword evidence="2" id="KW-1185">Reference proteome</keyword>
<proteinExistence type="predicted"/>
<sequence>MQEKFTTMMKKYDEEKATRLKTDARKDLVEEWKAILDNQRENWKHKTADYYKAKKNTYFSSRKYTENRSEEQRLQEVIEWMRKEMTKRLAPDAGPNDHKRPCKISSIQKLDRDTYELDVVIEELLPPHDVMHFLICNHIDHFDKEEKIIRNTMHYNIFEKQHLQF</sequence>
<name>X6N3Q3_RETFI</name>
<accession>X6N3Q3</accession>
<dbReference type="AlphaFoldDB" id="X6N3Q3"/>
<reference evidence="1 2" key="1">
    <citation type="journal article" date="2013" name="Curr. Biol.">
        <title>The Genome of the Foraminiferan Reticulomyxa filosa.</title>
        <authorList>
            <person name="Glockner G."/>
            <person name="Hulsmann N."/>
            <person name="Schleicher M."/>
            <person name="Noegel A.A."/>
            <person name="Eichinger L."/>
            <person name="Gallinger C."/>
            <person name="Pawlowski J."/>
            <person name="Sierra R."/>
            <person name="Euteneuer U."/>
            <person name="Pillet L."/>
            <person name="Moustafa A."/>
            <person name="Platzer M."/>
            <person name="Groth M."/>
            <person name="Szafranski K."/>
            <person name="Schliwa M."/>
        </authorList>
    </citation>
    <scope>NUCLEOTIDE SEQUENCE [LARGE SCALE GENOMIC DNA]</scope>
</reference>
<organism evidence="1 2">
    <name type="scientific">Reticulomyxa filosa</name>
    <dbReference type="NCBI Taxonomy" id="46433"/>
    <lineage>
        <taxon>Eukaryota</taxon>
        <taxon>Sar</taxon>
        <taxon>Rhizaria</taxon>
        <taxon>Retaria</taxon>
        <taxon>Foraminifera</taxon>
        <taxon>Monothalamids</taxon>
        <taxon>Reticulomyxidae</taxon>
        <taxon>Reticulomyxa</taxon>
    </lineage>
</organism>
<evidence type="ECO:0000313" key="1">
    <source>
        <dbReference type="EMBL" id="ETO20890.1"/>
    </source>
</evidence>
<evidence type="ECO:0000313" key="2">
    <source>
        <dbReference type="Proteomes" id="UP000023152"/>
    </source>
</evidence>
<dbReference type="EMBL" id="ASPP01012141">
    <property type="protein sequence ID" value="ETO20890.1"/>
    <property type="molecule type" value="Genomic_DNA"/>
</dbReference>
<comment type="caution">
    <text evidence="1">The sequence shown here is derived from an EMBL/GenBank/DDBJ whole genome shotgun (WGS) entry which is preliminary data.</text>
</comment>
<dbReference type="Proteomes" id="UP000023152">
    <property type="component" value="Unassembled WGS sequence"/>
</dbReference>